<keyword evidence="3" id="KW-1185">Reference proteome</keyword>
<accession>A0A7X6S405</accession>
<reference evidence="2 3" key="1">
    <citation type="submission" date="2020-04" db="EMBL/GenBank/DDBJ databases">
        <title>MicrobeNet Type strains.</title>
        <authorList>
            <person name="Nicholson A.C."/>
        </authorList>
    </citation>
    <scope>NUCLEOTIDE SEQUENCE [LARGE SCALE GENOMIC DNA]</scope>
    <source>
        <strain evidence="2 3">CCUG 61472</strain>
    </source>
</reference>
<dbReference type="RefSeq" id="WP_168722578.1">
    <property type="nucleotide sequence ID" value="NZ_JAAXPN010000009.1"/>
</dbReference>
<evidence type="ECO:0000313" key="2">
    <source>
        <dbReference type="EMBL" id="NKZ24786.1"/>
    </source>
</evidence>
<comment type="caution">
    <text evidence="2">The sequence shown here is derived from an EMBL/GenBank/DDBJ whole genome shotgun (WGS) entry which is preliminary data.</text>
</comment>
<protein>
    <submittedName>
        <fullName evidence="2">Uncharacterized protein</fullName>
    </submittedName>
</protein>
<keyword evidence="1" id="KW-0472">Membrane</keyword>
<keyword evidence="1" id="KW-0812">Transmembrane</keyword>
<dbReference type="AlphaFoldDB" id="A0A7X6S405"/>
<evidence type="ECO:0000313" key="3">
    <source>
        <dbReference type="Proteomes" id="UP000549765"/>
    </source>
</evidence>
<gene>
    <name evidence="2" type="ORF">HF964_08260</name>
</gene>
<name>A0A7X6S405_9LACO</name>
<dbReference type="EMBL" id="JAAXPN010000009">
    <property type="protein sequence ID" value="NKZ24786.1"/>
    <property type="molecule type" value="Genomic_DNA"/>
</dbReference>
<sequence length="64" mass="7330">MATIQKKHFQKIFWAFLCATIFTFVFTNHSVSATNPTGPAYYIQVLPTENQLNQNNAYFELNVG</sequence>
<dbReference type="Proteomes" id="UP000549765">
    <property type="component" value="Unassembled WGS sequence"/>
</dbReference>
<feature type="transmembrane region" description="Helical" evidence="1">
    <location>
        <begin position="12"/>
        <end position="31"/>
    </location>
</feature>
<proteinExistence type="predicted"/>
<evidence type="ECO:0000256" key="1">
    <source>
        <dbReference type="SAM" id="Phobius"/>
    </source>
</evidence>
<organism evidence="2 3">
    <name type="scientific">Periweissella fabalis</name>
    <dbReference type="NCBI Taxonomy" id="1070421"/>
    <lineage>
        <taxon>Bacteria</taxon>
        <taxon>Bacillati</taxon>
        <taxon>Bacillota</taxon>
        <taxon>Bacilli</taxon>
        <taxon>Lactobacillales</taxon>
        <taxon>Lactobacillaceae</taxon>
        <taxon>Periweissella</taxon>
    </lineage>
</organism>
<keyword evidence="1" id="KW-1133">Transmembrane helix</keyword>